<reference evidence="1" key="2">
    <citation type="journal article" date="2015" name="Data Brief">
        <title>Shoot transcriptome of the giant reed, Arundo donax.</title>
        <authorList>
            <person name="Barrero R.A."/>
            <person name="Guerrero F.D."/>
            <person name="Moolhuijzen P."/>
            <person name="Goolsby J.A."/>
            <person name="Tidwell J."/>
            <person name="Bellgard S.E."/>
            <person name="Bellgard M.I."/>
        </authorList>
    </citation>
    <scope>NUCLEOTIDE SEQUENCE</scope>
    <source>
        <tissue evidence="1">Shoot tissue taken approximately 20 cm above the soil surface</tissue>
    </source>
</reference>
<proteinExistence type="predicted"/>
<name>A0A0A9CGJ5_ARUDO</name>
<accession>A0A0A9CGJ5</accession>
<evidence type="ECO:0000313" key="1">
    <source>
        <dbReference type="EMBL" id="JAD75454.1"/>
    </source>
</evidence>
<dbReference type="AlphaFoldDB" id="A0A0A9CGJ5"/>
<sequence length="40" mass="4150">MFLSISCMSAFSFSVPSSSSTIFALICLTSLSAPSRTLSA</sequence>
<reference evidence="1" key="1">
    <citation type="submission" date="2014-09" db="EMBL/GenBank/DDBJ databases">
        <authorList>
            <person name="Magalhaes I.L.F."/>
            <person name="Oliveira U."/>
            <person name="Santos F.R."/>
            <person name="Vidigal T.H.D.A."/>
            <person name="Brescovit A.D."/>
            <person name="Santos A.J."/>
        </authorList>
    </citation>
    <scope>NUCLEOTIDE SEQUENCE</scope>
    <source>
        <tissue evidence="1">Shoot tissue taken approximately 20 cm above the soil surface</tissue>
    </source>
</reference>
<dbReference type="EMBL" id="GBRH01222441">
    <property type="protein sequence ID" value="JAD75454.1"/>
    <property type="molecule type" value="Transcribed_RNA"/>
</dbReference>
<protein>
    <submittedName>
        <fullName evidence="1">Uncharacterized protein</fullName>
    </submittedName>
</protein>
<organism evidence="1">
    <name type="scientific">Arundo donax</name>
    <name type="common">Giant reed</name>
    <name type="synonym">Donax arundinaceus</name>
    <dbReference type="NCBI Taxonomy" id="35708"/>
    <lineage>
        <taxon>Eukaryota</taxon>
        <taxon>Viridiplantae</taxon>
        <taxon>Streptophyta</taxon>
        <taxon>Embryophyta</taxon>
        <taxon>Tracheophyta</taxon>
        <taxon>Spermatophyta</taxon>
        <taxon>Magnoliopsida</taxon>
        <taxon>Liliopsida</taxon>
        <taxon>Poales</taxon>
        <taxon>Poaceae</taxon>
        <taxon>PACMAD clade</taxon>
        <taxon>Arundinoideae</taxon>
        <taxon>Arundineae</taxon>
        <taxon>Arundo</taxon>
    </lineage>
</organism>